<dbReference type="FunFam" id="3.80.10.10:FF:000383">
    <property type="entry name" value="Leucine-rich repeat receptor protein kinase EMS1"/>
    <property type="match status" value="1"/>
</dbReference>
<organism evidence="25 26">
    <name type="scientific">Kingdonia uniflora</name>
    <dbReference type="NCBI Taxonomy" id="39325"/>
    <lineage>
        <taxon>Eukaryota</taxon>
        <taxon>Viridiplantae</taxon>
        <taxon>Streptophyta</taxon>
        <taxon>Embryophyta</taxon>
        <taxon>Tracheophyta</taxon>
        <taxon>Spermatophyta</taxon>
        <taxon>Magnoliopsida</taxon>
        <taxon>Ranunculales</taxon>
        <taxon>Circaeasteraceae</taxon>
        <taxon>Kingdonia</taxon>
    </lineage>
</organism>
<dbReference type="InterPro" id="IPR013210">
    <property type="entry name" value="LRR_N_plant-typ"/>
</dbReference>
<dbReference type="Gene3D" id="1.10.510.10">
    <property type="entry name" value="Transferase(Phosphotransferase) domain 1"/>
    <property type="match status" value="1"/>
</dbReference>
<evidence type="ECO:0000256" key="1">
    <source>
        <dbReference type="ARBA" id="ARBA00004162"/>
    </source>
</evidence>
<dbReference type="SMART" id="SM00369">
    <property type="entry name" value="LRR_TYP"/>
    <property type="match status" value="6"/>
</dbReference>
<dbReference type="Gene3D" id="3.30.200.20">
    <property type="entry name" value="Phosphorylase Kinase, domain 1"/>
    <property type="match status" value="1"/>
</dbReference>
<evidence type="ECO:0000256" key="21">
    <source>
        <dbReference type="PROSITE-ProRule" id="PRU10141"/>
    </source>
</evidence>
<dbReference type="InterPro" id="IPR001611">
    <property type="entry name" value="Leu-rich_rpt"/>
</dbReference>
<comment type="caution">
    <text evidence="25">The sequence shown here is derived from an EMBL/GenBank/DDBJ whole genome shotgun (WGS) entry which is preliminary data.</text>
</comment>
<sequence>MHCHRLFRNLVIMKSALRTFLVFFLYSFIVLVSFSTTVSILSSDGEALLSIARNLTLPVSVKSSWILEDSTPCHWKGVQCDEKHYVVSLNLSSYGIGGKLGSQIGQLRFIQTIDISNNSLSGVIPSEFANCSQLKYLDLSNNSFTGELPVSLFLNTHLKILNLGSNHFNGSIPSSVANCTKLQELYLHSNRLSGALPVSLFLNTHLEFLDLGYNYFNGSIPSSVGNCTELQELYLHMNGLSGALPNSLPKNLIKLSLSGNFLTGQIPQGLGNCSHLKIFAARENMLEGHIPTFFSLVSKISYFDLGTNFMSGKIPLEIGNLSSLTYLALDENGLKGKIPNTLGTLSNLQRLQLSENQLSGVIPPTMGINSILLQLELSNNEFTGEIPPNLCFGKQLMILHLGQNLLQGSIPSDLGKCSTLGRLILTQNNLTGPVPEFTKNQSLFFLDISGNNINGTIPLSVGYCTELTLLDFSMNEFDGPIPHELGNLAELQFLNLSHNHLQGPIPTRIANCIKLFSLDVGFNLLNGSMPPRLKTLTQLSTLILKENKFTGGIPKFLSDLEKISELQLGGNMLGGSIPSSIGDLTNLSYALNLSDNRLTGEIPLEMGKLSMLRSLDISINYLTGSLAPLGEMSSLYEVNVSYNLFNGTVPAALVKFANSSFLVNPYLCIPNDTRTLYLCDRQTIDTTVINKIKIVRISFGSSLSAVSVLLLSAYMFAQCRRPKQEAGLLTKDDTLKKLMEATDYLNEKFIIGRGAHGTVYKAILHPDCLFAVKKLVFRNQKGANASMHREIQILGDLRHRNLLRVEYFWFRKDYGLIVYKYMPNSSLHDVLHEISPSPPLDWGVRYRIALGIAEGLAYLHDCIPAVVHQDIKPKNILLDSDMEPRISDFGIAKRMDQSSASIRTITVVGTVGYIAPEIAFTMMKNKVTDVYSYGVVLLELITRKEVMDPLFPEGMNIVNWVHSVWRSTGAINGIVDPSLVREFTNPTVRKEVFEVLVVALRCTEKVPSTRPTMIEVVSRLHGVRSFSKWTEDQAQNYRWRMIGNIKISVKVRLFLWKLYNMKLPTVDILALAYPVRLDMICSLCYEHPESHQHLFFECSYARRIWFVSPLTIRTHQLPLSNLPATLDILLFKLYDDLHQKVLHTVMVTKILWEIWQTRNESRFKFLPVNASMTSNHSSHSKTRREDEEGTGYHRQNNSKPVSRMKRIMMKMKILKMKDQGHLREKYDRDSLILQTIVVASLILYI</sequence>
<dbReference type="SMART" id="SM00220">
    <property type="entry name" value="S_TKc"/>
    <property type="match status" value="1"/>
</dbReference>
<keyword evidence="16 23" id="KW-0472">Membrane</keyword>
<evidence type="ECO:0000256" key="13">
    <source>
        <dbReference type="ARBA" id="ARBA00022777"/>
    </source>
</evidence>
<evidence type="ECO:0000256" key="8">
    <source>
        <dbReference type="ARBA" id="ARBA00022679"/>
    </source>
</evidence>
<dbReference type="EC" id="2.7.11.1" evidence="3"/>
<dbReference type="EMBL" id="JACGCM010002569">
    <property type="protein sequence ID" value="KAF6138532.1"/>
    <property type="molecule type" value="Genomic_DNA"/>
</dbReference>
<dbReference type="AlphaFoldDB" id="A0A7J7L7H6"/>
<comment type="catalytic activity">
    <reaction evidence="19">
        <text>L-threonyl-[protein] + ATP = O-phospho-L-threonyl-[protein] + ADP + H(+)</text>
        <dbReference type="Rhea" id="RHEA:46608"/>
        <dbReference type="Rhea" id="RHEA-COMP:11060"/>
        <dbReference type="Rhea" id="RHEA-COMP:11605"/>
        <dbReference type="ChEBI" id="CHEBI:15378"/>
        <dbReference type="ChEBI" id="CHEBI:30013"/>
        <dbReference type="ChEBI" id="CHEBI:30616"/>
        <dbReference type="ChEBI" id="CHEBI:61977"/>
        <dbReference type="ChEBI" id="CHEBI:456216"/>
        <dbReference type="EC" id="2.7.11.1"/>
    </reaction>
</comment>
<keyword evidence="5" id="KW-0723">Serine/threonine-protein kinase</keyword>
<dbReference type="FunFam" id="3.80.10.10:FF:000221">
    <property type="entry name" value="Leucine-rich repeat receptor-like protein kinase PXL1"/>
    <property type="match status" value="1"/>
</dbReference>
<dbReference type="SUPFAM" id="SSF56112">
    <property type="entry name" value="Protein kinase-like (PK-like)"/>
    <property type="match status" value="1"/>
</dbReference>
<keyword evidence="11" id="KW-0677">Repeat</keyword>
<evidence type="ECO:0000256" key="16">
    <source>
        <dbReference type="ARBA" id="ARBA00023136"/>
    </source>
</evidence>
<comment type="subcellular location">
    <subcellularLocation>
        <location evidence="1">Cell membrane</location>
        <topology evidence="1">Single-pass membrane protein</topology>
    </subcellularLocation>
</comment>
<keyword evidence="18" id="KW-0325">Glycoprotein</keyword>
<feature type="binding site" evidence="21">
    <location>
        <position position="774"/>
    </location>
    <ligand>
        <name>ATP</name>
        <dbReference type="ChEBI" id="CHEBI:30616"/>
    </ligand>
</feature>
<evidence type="ECO:0000313" key="26">
    <source>
        <dbReference type="Proteomes" id="UP000541444"/>
    </source>
</evidence>
<evidence type="ECO:0000313" key="25">
    <source>
        <dbReference type="EMBL" id="KAF6138532.1"/>
    </source>
</evidence>
<evidence type="ECO:0000256" key="7">
    <source>
        <dbReference type="ARBA" id="ARBA00022614"/>
    </source>
</evidence>
<dbReference type="PROSITE" id="PS00108">
    <property type="entry name" value="PROTEIN_KINASE_ST"/>
    <property type="match status" value="1"/>
</dbReference>
<dbReference type="InterPro" id="IPR026960">
    <property type="entry name" value="RVT-Znf"/>
</dbReference>
<evidence type="ECO:0000256" key="12">
    <source>
        <dbReference type="ARBA" id="ARBA00022741"/>
    </source>
</evidence>
<dbReference type="Pfam" id="PF00560">
    <property type="entry name" value="LRR_1"/>
    <property type="match status" value="9"/>
</dbReference>
<reference evidence="25 26" key="1">
    <citation type="journal article" date="2020" name="IScience">
        <title>Genome Sequencing of the Endangered Kingdonia uniflora (Circaeasteraceae, Ranunculales) Reveals Potential Mechanisms of Evolutionary Specialization.</title>
        <authorList>
            <person name="Sun Y."/>
            <person name="Deng T."/>
            <person name="Zhang A."/>
            <person name="Moore M.J."/>
            <person name="Landis J.B."/>
            <person name="Lin N."/>
            <person name="Zhang H."/>
            <person name="Zhang X."/>
            <person name="Huang J."/>
            <person name="Zhang X."/>
            <person name="Sun H."/>
            <person name="Wang H."/>
        </authorList>
    </citation>
    <scope>NUCLEOTIDE SEQUENCE [LARGE SCALE GENOMIC DNA]</scope>
    <source>
        <strain evidence="25">TB1705</strain>
        <tissue evidence="25">Leaf</tissue>
    </source>
</reference>
<dbReference type="InterPro" id="IPR017441">
    <property type="entry name" value="Protein_kinase_ATP_BS"/>
</dbReference>
<keyword evidence="15 23" id="KW-1133">Transmembrane helix</keyword>
<dbReference type="PROSITE" id="PS50011">
    <property type="entry name" value="PROTEIN_KINASE_DOM"/>
    <property type="match status" value="1"/>
</dbReference>
<dbReference type="PROSITE" id="PS00107">
    <property type="entry name" value="PROTEIN_KINASE_ATP"/>
    <property type="match status" value="1"/>
</dbReference>
<keyword evidence="10" id="KW-0732">Signal</keyword>
<evidence type="ECO:0000256" key="15">
    <source>
        <dbReference type="ARBA" id="ARBA00022989"/>
    </source>
</evidence>
<dbReference type="SUPFAM" id="SSF52047">
    <property type="entry name" value="RNI-like"/>
    <property type="match status" value="1"/>
</dbReference>
<evidence type="ECO:0000256" key="19">
    <source>
        <dbReference type="ARBA" id="ARBA00047899"/>
    </source>
</evidence>
<dbReference type="InterPro" id="IPR008271">
    <property type="entry name" value="Ser/Thr_kinase_AS"/>
</dbReference>
<dbReference type="FunFam" id="1.10.510.10:FF:000358">
    <property type="entry name" value="Putative leucine-rich repeat receptor-like serine/threonine-protein kinase"/>
    <property type="match status" value="1"/>
</dbReference>
<keyword evidence="13" id="KW-0418">Kinase</keyword>
<dbReference type="InterPro" id="IPR003591">
    <property type="entry name" value="Leu-rich_rpt_typical-subtyp"/>
</dbReference>
<dbReference type="Pfam" id="PF13966">
    <property type="entry name" value="zf-RVT"/>
    <property type="match status" value="1"/>
</dbReference>
<dbReference type="InterPro" id="IPR051716">
    <property type="entry name" value="Plant_RL_S/T_kinase"/>
</dbReference>
<dbReference type="Pfam" id="PF08263">
    <property type="entry name" value="LRRNT_2"/>
    <property type="match status" value="1"/>
</dbReference>
<evidence type="ECO:0000256" key="18">
    <source>
        <dbReference type="ARBA" id="ARBA00023180"/>
    </source>
</evidence>
<evidence type="ECO:0000256" key="9">
    <source>
        <dbReference type="ARBA" id="ARBA00022692"/>
    </source>
</evidence>
<dbReference type="FunFam" id="3.80.10.10:FF:000275">
    <property type="entry name" value="Leucine-rich repeat receptor-like protein kinase"/>
    <property type="match status" value="1"/>
</dbReference>
<evidence type="ECO:0000256" key="4">
    <source>
        <dbReference type="ARBA" id="ARBA00022475"/>
    </source>
</evidence>
<keyword evidence="4" id="KW-1003">Cell membrane</keyword>
<dbReference type="PRINTS" id="PR00019">
    <property type="entry name" value="LEURICHRPT"/>
</dbReference>
<dbReference type="PROSITE" id="PS51450">
    <property type="entry name" value="LRR"/>
    <property type="match status" value="1"/>
</dbReference>
<keyword evidence="6" id="KW-0597">Phosphoprotein</keyword>
<dbReference type="InterPro" id="IPR032675">
    <property type="entry name" value="LRR_dom_sf"/>
</dbReference>
<dbReference type="InterPro" id="IPR011009">
    <property type="entry name" value="Kinase-like_dom_sf"/>
</dbReference>
<evidence type="ECO:0000256" key="3">
    <source>
        <dbReference type="ARBA" id="ARBA00012513"/>
    </source>
</evidence>
<evidence type="ECO:0000256" key="6">
    <source>
        <dbReference type="ARBA" id="ARBA00022553"/>
    </source>
</evidence>
<keyword evidence="8" id="KW-0808">Transferase</keyword>
<dbReference type="Proteomes" id="UP000541444">
    <property type="component" value="Unassembled WGS sequence"/>
</dbReference>
<evidence type="ECO:0000256" key="11">
    <source>
        <dbReference type="ARBA" id="ARBA00022737"/>
    </source>
</evidence>
<dbReference type="PANTHER" id="PTHR48053">
    <property type="entry name" value="LEUCINE RICH REPEAT FAMILY PROTEIN, EXPRESSED"/>
    <property type="match status" value="1"/>
</dbReference>
<dbReference type="Pfam" id="PF00069">
    <property type="entry name" value="Pkinase"/>
    <property type="match status" value="1"/>
</dbReference>
<feature type="region of interest" description="Disordered" evidence="22">
    <location>
        <begin position="1171"/>
        <end position="1199"/>
    </location>
</feature>
<evidence type="ECO:0000256" key="2">
    <source>
        <dbReference type="ARBA" id="ARBA00008684"/>
    </source>
</evidence>
<keyword evidence="14 21" id="KW-0067">ATP-binding</keyword>
<dbReference type="SUPFAM" id="SSF52058">
    <property type="entry name" value="L domain-like"/>
    <property type="match status" value="2"/>
</dbReference>
<feature type="transmembrane region" description="Helical" evidence="23">
    <location>
        <begin position="20"/>
        <end position="41"/>
    </location>
</feature>
<evidence type="ECO:0000256" key="5">
    <source>
        <dbReference type="ARBA" id="ARBA00022527"/>
    </source>
</evidence>
<dbReference type="Pfam" id="PF13855">
    <property type="entry name" value="LRR_8"/>
    <property type="match status" value="1"/>
</dbReference>
<feature type="domain" description="Protein kinase" evidence="24">
    <location>
        <begin position="745"/>
        <end position="1024"/>
    </location>
</feature>
<dbReference type="OrthoDB" id="676979at2759"/>
<dbReference type="Gene3D" id="3.80.10.10">
    <property type="entry name" value="Ribonuclease Inhibitor"/>
    <property type="match status" value="4"/>
</dbReference>
<protein>
    <recommendedName>
        <fullName evidence="3">non-specific serine/threonine protein kinase</fullName>
        <ecNumber evidence="3">2.7.11.1</ecNumber>
    </recommendedName>
</protein>
<keyword evidence="9 23" id="KW-0812">Transmembrane</keyword>
<dbReference type="PANTHER" id="PTHR48053:SF113">
    <property type="entry name" value="PROTEIN KINASE DOMAIN-CONTAINING PROTEIN"/>
    <property type="match status" value="1"/>
</dbReference>
<dbReference type="GO" id="GO:0004674">
    <property type="term" value="F:protein serine/threonine kinase activity"/>
    <property type="evidence" value="ECO:0007669"/>
    <property type="project" value="UniProtKB-KW"/>
</dbReference>
<keyword evidence="26" id="KW-1185">Reference proteome</keyword>
<dbReference type="GO" id="GO:0005886">
    <property type="term" value="C:plasma membrane"/>
    <property type="evidence" value="ECO:0007669"/>
    <property type="project" value="UniProtKB-SubCell"/>
</dbReference>
<accession>A0A7J7L7H6</accession>
<keyword evidence="7" id="KW-0433">Leucine-rich repeat</keyword>
<evidence type="ECO:0000256" key="22">
    <source>
        <dbReference type="SAM" id="MobiDB-lite"/>
    </source>
</evidence>
<comment type="similarity">
    <text evidence="2">Belongs to the protein kinase superfamily. Ser/Thr protein kinase family.</text>
</comment>
<dbReference type="FunFam" id="3.80.10.10:FF:000095">
    <property type="entry name" value="LRR receptor-like serine/threonine-protein kinase GSO1"/>
    <property type="match status" value="1"/>
</dbReference>
<keyword evidence="17" id="KW-0675">Receptor</keyword>
<evidence type="ECO:0000256" key="10">
    <source>
        <dbReference type="ARBA" id="ARBA00022729"/>
    </source>
</evidence>
<gene>
    <name evidence="25" type="ORF">GIB67_022566</name>
</gene>
<comment type="catalytic activity">
    <reaction evidence="20">
        <text>L-seryl-[protein] + ATP = O-phospho-L-seryl-[protein] + ADP + H(+)</text>
        <dbReference type="Rhea" id="RHEA:17989"/>
        <dbReference type="Rhea" id="RHEA-COMP:9863"/>
        <dbReference type="Rhea" id="RHEA-COMP:11604"/>
        <dbReference type="ChEBI" id="CHEBI:15378"/>
        <dbReference type="ChEBI" id="CHEBI:29999"/>
        <dbReference type="ChEBI" id="CHEBI:30616"/>
        <dbReference type="ChEBI" id="CHEBI:83421"/>
        <dbReference type="ChEBI" id="CHEBI:456216"/>
        <dbReference type="EC" id="2.7.11.1"/>
    </reaction>
</comment>
<evidence type="ECO:0000256" key="20">
    <source>
        <dbReference type="ARBA" id="ARBA00048679"/>
    </source>
</evidence>
<evidence type="ECO:0000259" key="24">
    <source>
        <dbReference type="PROSITE" id="PS50011"/>
    </source>
</evidence>
<evidence type="ECO:0000256" key="14">
    <source>
        <dbReference type="ARBA" id="ARBA00022840"/>
    </source>
</evidence>
<dbReference type="InterPro" id="IPR000719">
    <property type="entry name" value="Prot_kinase_dom"/>
</dbReference>
<proteinExistence type="inferred from homology"/>
<evidence type="ECO:0000256" key="17">
    <source>
        <dbReference type="ARBA" id="ARBA00023170"/>
    </source>
</evidence>
<dbReference type="GO" id="GO:0005524">
    <property type="term" value="F:ATP binding"/>
    <property type="evidence" value="ECO:0007669"/>
    <property type="project" value="UniProtKB-UniRule"/>
</dbReference>
<name>A0A7J7L7H6_9MAGN</name>
<keyword evidence="12 21" id="KW-0547">Nucleotide-binding</keyword>
<evidence type="ECO:0000256" key="23">
    <source>
        <dbReference type="SAM" id="Phobius"/>
    </source>
</evidence>